<keyword evidence="4 9" id="KW-0067">ATP-binding</keyword>
<evidence type="ECO:0000256" key="3">
    <source>
        <dbReference type="ARBA" id="ARBA00022806"/>
    </source>
</evidence>
<evidence type="ECO:0000256" key="6">
    <source>
        <dbReference type="ARBA" id="ARBA00034617"/>
    </source>
</evidence>
<dbReference type="AlphaFoldDB" id="A0A1Q9AIA0"/>
<keyword evidence="1 9" id="KW-0547">Nucleotide-binding</keyword>
<evidence type="ECO:0000259" key="10">
    <source>
        <dbReference type="PROSITE" id="PS51198"/>
    </source>
</evidence>
<comment type="caution">
    <text evidence="11">The sequence shown here is derived from an EMBL/GenBank/DDBJ whole genome shotgun (WGS) entry which is preliminary data.</text>
</comment>
<dbReference type="EC" id="5.6.2.4" evidence="7"/>
<accession>A0A1Q9AIA0</accession>
<dbReference type="Proteomes" id="UP000186143">
    <property type="component" value="Unassembled WGS sequence"/>
</dbReference>
<dbReference type="Gene3D" id="3.40.91.30">
    <property type="match status" value="1"/>
</dbReference>
<evidence type="ECO:0000256" key="7">
    <source>
        <dbReference type="ARBA" id="ARBA00034808"/>
    </source>
</evidence>
<gene>
    <name evidence="11" type="ORF">BJF92_13730</name>
</gene>
<evidence type="ECO:0000256" key="2">
    <source>
        <dbReference type="ARBA" id="ARBA00022801"/>
    </source>
</evidence>
<dbReference type="GO" id="GO:0003916">
    <property type="term" value="F:DNA topoisomerase activity"/>
    <property type="evidence" value="ECO:0007669"/>
    <property type="project" value="InterPro"/>
</dbReference>
<keyword evidence="5" id="KW-0413">Isomerase</keyword>
<protein>
    <recommendedName>
        <fullName evidence="7">DNA 3'-5' helicase</fullName>
        <ecNumber evidence="7">5.6.2.4</ecNumber>
    </recommendedName>
</protein>
<dbReference type="OrthoDB" id="5298826at2"/>
<dbReference type="GO" id="GO:0005694">
    <property type="term" value="C:chromosome"/>
    <property type="evidence" value="ECO:0007669"/>
    <property type="project" value="InterPro"/>
</dbReference>
<dbReference type="GO" id="GO:0003677">
    <property type="term" value="F:DNA binding"/>
    <property type="evidence" value="ECO:0007669"/>
    <property type="project" value="InterPro"/>
</dbReference>
<dbReference type="STRING" id="1672749.BJF92_13730"/>
<dbReference type="InterPro" id="IPR013498">
    <property type="entry name" value="Topo_IA_Znf"/>
</dbReference>
<dbReference type="Gene3D" id="3.30.65.10">
    <property type="entry name" value="Bacterial Topoisomerase I, domain 1"/>
    <property type="match status" value="1"/>
</dbReference>
<dbReference type="Pfam" id="PF13361">
    <property type="entry name" value="UvrD_C"/>
    <property type="match status" value="1"/>
</dbReference>
<dbReference type="InterPro" id="IPR027417">
    <property type="entry name" value="P-loop_NTPase"/>
</dbReference>
<feature type="binding site" evidence="9">
    <location>
        <begin position="223"/>
        <end position="230"/>
    </location>
    <ligand>
        <name>ATP</name>
        <dbReference type="ChEBI" id="CHEBI:30616"/>
    </ligand>
</feature>
<sequence>MFGRGKTYRPNLFARLFLRTQWRLVIDASRPDAVKLTTEIDVLLPCFDLTSIHTSRGLLWHTIEVRSKTRTHRLEGLTAGGADDLSNRLLDFVNKHLGATIEGDRERLSAVDQAIAAVTSEARQYLAHSDIGAAINRVAGPAANALAHPLFDPARVPPKLAALLPKNLSMLTDPNKRRQYNEDFVVKELAGYDRFFSELAGLSLSLQQREACIRLEDSNLLVASAGSGKTATMVAKVAYVLDKRIHAPEEILVLAFNANAAAELRQRLARQLGVGVGELRCRVTTFHALGLSIIKEVRGKPPQLAEWIENASAEARFLDTLIKAEIEKDEEFRRLWIEMLTLFPTASSGDEIIDAAEDEQRYREARASGAKATLQSLSKKTVRSLQERKIANWLWVHSIDFEYEKQFEYLDENEEAKYLTPDFYYPSIDTYHEHFAINQDGTSPFEGYVDLAVAKRKAMEEAQAKFFETSSAMESQDILLDELENQLTRRGVEPRPRDYAEIAKALEPTVIQRYHNIVSICIKHIRASGLTLEMLLERAKTLRDPNRAKRFAKVIWHITECYSRDLDAAGRIDFDSMIADAVADIELGRYRSPYSLILVDEFQDISESRSKLIKALRYQKQHTKVFAVGDDWQSIYRFSGSDVTIFTEFEKNFGTSWVGRLEQTYRSNQFIAEAAARFVQQNPAQLKKTVHSSRPALPQSIRVVPITIRRDKPDLQNACLTMLSRLNEFAELRSADWQTNEKPKLTVLLLARYNRTIPRIIDDWKFSHIEVKGLTFHRSKGLEADYTLLLDVTEGEYGVPSMIQDDELLHLVVPRPEIFPYAEERRLFYVALTRASRGVFILSSKGNPSRYIGELEKVATGGLRYETVDGVMLQKCKRCETGFMVERRGQNDNKFLGCSRFPSCRETTSTGEVAQLH</sequence>
<evidence type="ECO:0000256" key="9">
    <source>
        <dbReference type="PROSITE-ProRule" id="PRU00560"/>
    </source>
</evidence>
<dbReference type="Pfam" id="PF00580">
    <property type="entry name" value="UvrD-helicase"/>
    <property type="match status" value="1"/>
</dbReference>
<proteinExistence type="predicted"/>
<evidence type="ECO:0000256" key="4">
    <source>
        <dbReference type="ARBA" id="ARBA00022840"/>
    </source>
</evidence>
<evidence type="ECO:0000256" key="8">
    <source>
        <dbReference type="ARBA" id="ARBA00048988"/>
    </source>
</evidence>
<organism evidence="11 12">
    <name type="scientific">Xaviernesmea rhizosphaerae</name>
    <dbReference type="NCBI Taxonomy" id="1672749"/>
    <lineage>
        <taxon>Bacteria</taxon>
        <taxon>Pseudomonadati</taxon>
        <taxon>Pseudomonadota</taxon>
        <taxon>Alphaproteobacteria</taxon>
        <taxon>Hyphomicrobiales</taxon>
        <taxon>Rhizobiaceae</taxon>
        <taxon>Rhizobium/Agrobacterium group</taxon>
        <taxon>Xaviernesmea</taxon>
    </lineage>
</organism>
<dbReference type="PROSITE" id="PS51198">
    <property type="entry name" value="UVRD_HELICASE_ATP_BIND"/>
    <property type="match status" value="1"/>
</dbReference>
<dbReference type="SUPFAM" id="SSF52540">
    <property type="entry name" value="P-loop containing nucleoside triphosphate hydrolases"/>
    <property type="match status" value="1"/>
</dbReference>
<dbReference type="Gene3D" id="3.40.50.300">
    <property type="entry name" value="P-loop containing nucleotide triphosphate hydrolases"/>
    <property type="match status" value="3"/>
</dbReference>
<feature type="domain" description="UvrD-like helicase ATP-binding" evidence="10">
    <location>
        <begin position="202"/>
        <end position="668"/>
    </location>
</feature>
<dbReference type="GO" id="GO:0005829">
    <property type="term" value="C:cytosol"/>
    <property type="evidence" value="ECO:0007669"/>
    <property type="project" value="TreeGrafter"/>
</dbReference>
<name>A0A1Q9AIA0_9HYPH</name>
<dbReference type="PANTHER" id="PTHR11070">
    <property type="entry name" value="UVRD / RECB / PCRA DNA HELICASE FAMILY MEMBER"/>
    <property type="match status" value="1"/>
</dbReference>
<dbReference type="PANTHER" id="PTHR11070:SF63">
    <property type="entry name" value="DNA HELICASE IV"/>
    <property type="match status" value="1"/>
</dbReference>
<comment type="catalytic activity">
    <reaction evidence="8">
        <text>ATP + H2O = ADP + phosphate + H(+)</text>
        <dbReference type="Rhea" id="RHEA:13065"/>
        <dbReference type="ChEBI" id="CHEBI:15377"/>
        <dbReference type="ChEBI" id="CHEBI:15378"/>
        <dbReference type="ChEBI" id="CHEBI:30616"/>
        <dbReference type="ChEBI" id="CHEBI:43474"/>
        <dbReference type="ChEBI" id="CHEBI:456216"/>
        <dbReference type="EC" id="5.6.2.4"/>
    </reaction>
</comment>
<dbReference type="GO" id="GO:0043138">
    <property type="term" value="F:3'-5' DNA helicase activity"/>
    <property type="evidence" value="ECO:0007669"/>
    <property type="project" value="UniProtKB-EC"/>
</dbReference>
<dbReference type="InterPro" id="IPR014016">
    <property type="entry name" value="UvrD-like_ATP-bd"/>
</dbReference>
<dbReference type="GO" id="GO:0005524">
    <property type="term" value="F:ATP binding"/>
    <property type="evidence" value="ECO:0007669"/>
    <property type="project" value="UniProtKB-UniRule"/>
</dbReference>
<dbReference type="GO" id="GO:0016887">
    <property type="term" value="F:ATP hydrolysis activity"/>
    <property type="evidence" value="ECO:0007669"/>
    <property type="project" value="RHEA"/>
</dbReference>
<dbReference type="InterPro" id="IPR000212">
    <property type="entry name" value="DNA_helicase_UvrD/REP"/>
</dbReference>
<evidence type="ECO:0000313" key="11">
    <source>
        <dbReference type="EMBL" id="OLP54983.1"/>
    </source>
</evidence>
<evidence type="ECO:0000256" key="5">
    <source>
        <dbReference type="ARBA" id="ARBA00023235"/>
    </source>
</evidence>
<evidence type="ECO:0000313" key="12">
    <source>
        <dbReference type="Proteomes" id="UP000186143"/>
    </source>
</evidence>
<dbReference type="Pfam" id="PF01396">
    <property type="entry name" value="Zn_ribbon_Top1"/>
    <property type="match status" value="1"/>
</dbReference>
<evidence type="ECO:0000256" key="1">
    <source>
        <dbReference type="ARBA" id="ARBA00022741"/>
    </source>
</evidence>
<dbReference type="EMBL" id="MKIO01000031">
    <property type="protein sequence ID" value="OLP54983.1"/>
    <property type="molecule type" value="Genomic_DNA"/>
</dbReference>
<dbReference type="GO" id="GO:0000725">
    <property type="term" value="P:recombinational repair"/>
    <property type="evidence" value="ECO:0007669"/>
    <property type="project" value="TreeGrafter"/>
</dbReference>
<reference evidence="11 12" key="1">
    <citation type="submission" date="2016-09" db="EMBL/GenBank/DDBJ databases">
        <title>Rhizobium sp. nov., a novel species isolated from the rice rhizosphere.</title>
        <authorList>
            <person name="Zhao J."/>
            <person name="Zhang X."/>
        </authorList>
    </citation>
    <scope>NUCLEOTIDE SEQUENCE [LARGE SCALE GENOMIC DNA]</scope>
    <source>
        <strain evidence="11 12">MH17</strain>
    </source>
</reference>
<dbReference type="GO" id="GO:0006265">
    <property type="term" value="P:DNA topological change"/>
    <property type="evidence" value="ECO:0007669"/>
    <property type="project" value="InterPro"/>
</dbReference>
<keyword evidence="2 9" id="KW-0378">Hydrolase</keyword>
<keyword evidence="3 9" id="KW-0347">Helicase</keyword>
<dbReference type="InterPro" id="IPR014017">
    <property type="entry name" value="DNA_helicase_UvrD-like_C"/>
</dbReference>
<comment type="catalytic activity">
    <reaction evidence="6">
        <text>Couples ATP hydrolysis with the unwinding of duplex DNA by translocating in the 3'-5' direction.</text>
        <dbReference type="EC" id="5.6.2.4"/>
    </reaction>
</comment>